<accession>A0A7X1DKS5</accession>
<gene>
    <name evidence="1" type="ORF">HCJ81_10515</name>
</gene>
<dbReference type="GO" id="GO:0046685">
    <property type="term" value="P:response to arsenic-containing substance"/>
    <property type="evidence" value="ECO:0007669"/>
    <property type="project" value="InterPro"/>
</dbReference>
<dbReference type="GO" id="GO:0045892">
    <property type="term" value="P:negative regulation of DNA-templated transcription"/>
    <property type="evidence" value="ECO:0007669"/>
    <property type="project" value="InterPro"/>
</dbReference>
<name>A0A7X1DKS5_9LIST</name>
<dbReference type="RefSeq" id="WP_185642055.1">
    <property type="nucleotide sequence ID" value="NZ_JAASWV010000014.1"/>
</dbReference>
<evidence type="ECO:0000313" key="2">
    <source>
        <dbReference type="Proteomes" id="UP000565628"/>
    </source>
</evidence>
<reference evidence="1 2" key="1">
    <citation type="submission" date="2020-03" db="EMBL/GenBank/DDBJ databases">
        <title>Soil Listeria distribution.</title>
        <authorList>
            <person name="Liao J."/>
            <person name="Wiedmann M."/>
        </authorList>
    </citation>
    <scope>NUCLEOTIDE SEQUENCE [LARGE SCALE GENOMIC DNA]</scope>
    <source>
        <strain evidence="1 2">FSL L7-0039</strain>
    </source>
</reference>
<dbReference type="Gene3D" id="3.40.30.10">
    <property type="entry name" value="Glutaredoxin"/>
    <property type="match status" value="1"/>
</dbReference>
<dbReference type="GO" id="GO:0003677">
    <property type="term" value="F:DNA binding"/>
    <property type="evidence" value="ECO:0007669"/>
    <property type="project" value="InterPro"/>
</dbReference>
<dbReference type="Proteomes" id="UP000565628">
    <property type="component" value="Unassembled WGS sequence"/>
</dbReference>
<dbReference type="AlphaFoldDB" id="A0A7X1DKS5"/>
<dbReference type="InterPro" id="IPR010712">
    <property type="entry name" value="Arsenical-R_ArsD"/>
</dbReference>
<sequence>MDKWDKLFLINRRLVAIENRAFKVMLIRLVVNDAVFTCKTMMYPVLVSKAVRSAKMIKLTFFLDSRDSLKQSDEVELELFNSIFDKEFQESYLFVKEEQIVLDAFYLEDSLEPFLKNDEVIRLLKKDGSKALPITLQDEEIISTKKLPSVDDFSKIFDMGIAVQYSDDINGTKRLHEEDF</sequence>
<proteinExistence type="predicted"/>
<comment type="caution">
    <text evidence="1">The sequence shown here is derived from an EMBL/GenBank/DDBJ whole genome shotgun (WGS) entry which is preliminary data.</text>
</comment>
<dbReference type="EMBL" id="JAASWV010000014">
    <property type="protein sequence ID" value="MBC2311323.1"/>
    <property type="molecule type" value="Genomic_DNA"/>
</dbReference>
<organism evidence="1 2">
    <name type="scientific">Listeria booriae</name>
    <dbReference type="NCBI Taxonomy" id="1552123"/>
    <lineage>
        <taxon>Bacteria</taxon>
        <taxon>Bacillati</taxon>
        <taxon>Bacillota</taxon>
        <taxon>Bacilli</taxon>
        <taxon>Bacillales</taxon>
        <taxon>Listeriaceae</taxon>
        <taxon>Listeria</taxon>
    </lineage>
</organism>
<evidence type="ECO:0000313" key="1">
    <source>
        <dbReference type="EMBL" id="MBC2311323.1"/>
    </source>
</evidence>
<protein>
    <submittedName>
        <fullName evidence="1">Arsenic metallochaperone ArsD family protein</fullName>
    </submittedName>
</protein>
<dbReference type="Pfam" id="PF06953">
    <property type="entry name" value="ArsD"/>
    <property type="match status" value="1"/>
</dbReference>